<feature type="transmembrane region" description="Helical" evidence="6">
    <location>
        <begin position="188"/>
        <end position="205"/>
    </location>
</feature>
<dbReference type="Pfam" id="PF07690">
    <property type="entry name" value="MFS_1"/>
    <property type="match status" value="1"/>
</dbReference>
<dbReference type="InterPro" id="IPR036259">
    <property type="entry name" value="MFS_trans_sf"/>
</dbReference>
<protein>
    <recommendedName>
        <fullName evidence="9">Major facilitator superfamily (MFS) profile domain-containing protein</fullName>
    </recommendedName>
</protein>
<feature type="transmembrane region" description="Helical" evidence="6">
    <location>
        <begin position="57"/>
        <end position="76"/>
    </location>
</feature>
<dbReference type="InterPro" id="IPR011701">
    <property type="entry name" value="MFS"/>
</dbReference>
<proteinExistence type="predicted"/>
<dbReference type="AlphaFoldDB" id="A0A7M5TZM6"/>
<sequence length="449" mass="51337">MALKTKEELKKWEASRKRTYILFCFFLGLIGTEYSIVVPSLLTYLRDVIKVEYEKTWFALITAAYWISSMVSNLTITKYADRTRNIRRCFYVGFSIVSLGNFLYTIPHSVVFPFVGRSLQGFADGMLSVSFGEVLRVYPEDQAVEKMSFLVSSFYATFLMGPMFSLVFSNVDIHVLGIHLTVTNLPTLIIGFLWWICIFLNWLFVRNLSKEYDLKAETRKYETSTGEKTVCSKISTDEEPGDNKDDQMTIRRLFSSKEFRIILSINFLCAYAGVGYYDAALPFICKNYFEMKVQTVTILFGANGVVFVLMLVFILRRISLQNNEIYIIIVGLAIFIMAIQSMALSALMSQVRSIGISFLVLYTITNGISWSVEQVLLGVVVAKMIPSRHQSYTEGIRRSLSSLAYIMGGLVTPLLNEYLVEQLNFFSGILFLNVLYLFTSDLKFEPQWD</sequence>
<keyword evidence="5 6" id="KW-0472">Membrane</keyword>
<dbReference type="GeneID" id="136817178"/>
<dbReference type="OrthoDB" id="370281at2759"/>
<keyword evidence="3 6" id="KW-0812">Transmembrane</keyword>
<feature type="transmembrane region" description="Helical" evidence="6">
    <location>
        <begin position="327"/>
        <end position="348"/>
    </location>
</feature>
<feature type="transmembrane region" description="Helical" evidence="6">
    <location>
        <begin position="118"/>
        <end position="135"/>
    </location>
</feature>
<keyword evidence="8" id="KW-1185">Reference proteome</keyword>
<reference evidence="7" key="1">
    <citation type="submission" date="2021-01" db="UniProtKB">
        <authorList>
            <consortium name="EnsemblMetazoa"/>
        </authorList>
    </citation>
    <scope>IDENTIFICATION</scope>
</reference>
<evidence type="ECO:0000313" key="8">
    <source>
        <dbReference type="Proteomes" id="UP000594262"/>
    </source>
</evidence>
<feature type="transmembrane region" description="Helical" evidence="6">
    <location>
        <begin position="297"/>
        <end position="315"/>
    </location>
</feature>
<feature type="transmembrane region" description="Helical" evidence="6">
    <location>
        <begin position="88"/>
        <end position="106"/>
    </location>
</feature>
<evidence type="ECO:0000256" key="3">
    <source>
        <dbReference type="ARBA" id="ARBA00022692"/>
    </source>
</evidence>
<dbReference type="InterPro" id="IPR051068">
    <property type="entry name" value="MFS_Domain-Containing_Protein"/>
</dbReference>
<dbReference type="RefSeq" id="XP_066929619.1">
    <property type="nucleotide sequence ID" value="XM_067073518.1"/>
</dbReference>
<dbReference type="PANTHER" id="PTHR23510:SF3">
    <property type="entry name" value="MAJOR FACILITATOR SUPERFAMILY DOMAIN-CONTAINING PROTEIN 8"/>
    <property type="match status" value="1"/>
</dbReference>
<evidence type="ECO:0000313" key="7">
    <source>
        <dbReference type="EnsemblMetazoa" id="CLYHEMP004226.1"/>
    </source>
</evidence>
<keyword evidence="4 6" id="KW-1133">Transmembrane helix</keyword>
<dbReference type="GO" id="GO:0022857">
    <property type="term" value="F:transmembrane transporter activity"/>
    <property type="evidence" value="ECO:0007669"/>
    <property type="project" value="InterPro"/>
</dbReference>
<name>A0A7M5TZM6_9CNID</name>
<feature type="transmembrane region" description="Helical" evidence="6">
    <location>
        <begin position="147"/>
        <end position="168"/>
    </location>
</feature>
<evidence type="ECO:0000256" key="4">
    <source>
        <dbReference type="ARBA" id="ARBA00022989"/>
    </source>
</evidence>
<dbReference type="EnsemblMetazoa" id="CLYHEMT004226.1">
    <property type="protein sequence ID" value="CLYHEMP004226.1"/>
    <property type="gene ID" value="CLYHEMG004226"/>
</dbReference>
<organism evidence="7 8">
    <name type="scientific">Clytia hemisphaerica</name>
    <dbReference type="NCBI Taxonomy" id="252671"/>
    <lineage>
        <taxon>Eukaryota</taxon>
        <taxon>Metazoa</taxon>
        <taxon>Cnidaria</taxon>
        <taxon>Hydrozoa</taxon>
        <taxon>Hydroidolina</taxon>
        <taxon>Leptothecata</taxon>
        <taxon>Obeliida</taxon>
        <taxon>Clytiidae</taxon>
        <taxon>Clytia</taxon>
    </lineage>
</organism>
<dbReference type="PANTHER" id="PTHR23510">
    <property type="entry name" value="INNER MEMBRANE TRANSPORT PROTEIN YAJR"/>
    <property type="match status" value="1"/>
</dbReference>
<accession>A0A7M5TZM6</accession>
<dbReference type="SUPFAM" id="SSF103473">
    <property type="entry name" value="MFS general substrate transporter"/>
    <property type="match status" value="1"/>
</dbReference>
<dbReference type="Proteomes" id="UP000594262">
    <property type="component" value="Unplaced"/>
</dbReference>
<evidence type="ECO:0000256" key="5">
    <source>
        <dbReference type="ARBA" id="ARBA00023136"/>
    </source>
</evidence>
<evidence type="ECO:0000256" key="2">
    <source>
        <dbReference type="ARBA" id="ARBA00022448"/>
    </source>
</evidence>
<evidence type="ECO:0000256" key="6">
    <source>
        <dbReference type="SAM" id="Phobius"/>
    </source>
</evidence>
<comment type="subcellular location">
    <subcellularLocation>
        <location evidence="1">Endomembrane system</location>
        <topology evidence="1">Multi-pass membrane protein</topology>
    </subcellularLocation>
</comment>
<dbReference type="GO" id="GO:0012505">
    <property type="term" value="C:endomembrane system"/>
    <property type="evidence" value="ECO:0007669"/>
    <property type="project" value="UniProtKB-SubCell"/>
</dbReference>
<feature type="transmembrane region" description="Helical" evidence="6">
    <location>
        <begin position="20"/>
        <end position="45"/>
    </location>
</feature>
<evidence type="ECO:0000256" key="1">
    <source>
        <dbReference type="ARBA" id="ARBA00004127"/>
    </source>
</evidence>
<keyword evidence="2" id="KW-0813">Transport</keyword>
<dbReference type="Gene3D" id="1.20.1250.20">
    <property type="entry name" value="MFS general substrate transporter like domains"/>
    <property type="match status" value="1"/>
</dbReference>
<feature type="transmembrane region" description="Helical" evidence="6">
    <location>
        <begin position="354"/>
        <end position="381"/>
    </location>
</feature>
<evidence type="ECO:0008006" key="9">
    <source>
        <dbReference type="Google" id="ProtNLM"/>
    </source>
</evidence>
<feature type="transmembrane region" description="Helical" evidence="6">
    <location>
        <begin position="259"/>
        <end position="277"/>
    </location>
</feature>